<accession>A0A5N6UPJ7</accession>
<proteinExistence type="predicted"/>
<dbReference type="SUPFAM" id="SSF51556">
    <property type="entry name" value="Metallo-dependent hydrolases"/>
    <property type="match status" value="1"/>
</dbReference>
<dbReference type="Gene3D" id="3.20.20.140">
    <property type="entry name" value="Metal-dependent hydrolases"/>
    <property type="match status" value="1"/>
</dbReference>
<dbReference type="AlphaFoldDB" id="A0A5N6UPJ7"/>
<dbReference type="GO" id="GO:0016787">
    <property type="term" value="F:hydrolase activity"/>
    <property type="evidence" value="ECO:0007669"/>
    <property type="project" value="InterPro"/>
</dbReference>
<gene>
    <name evidence="2" type="ORF">BDV40DRAFT_302336</name>
</gene>
<dbReference type="Proteomes" id="UP000326950">
    <property type="component" value="Unassembled WGS sequence"/>
</dbReference>
<keyword evidence="3" id="KW-1185">Reference proteome</keyword>
<reference evidence="2 3" key="1">
    <citation type="submission" date="2019-04" db="EMBL/GenBank/DDBJ databases">
        <title>Friends and foes A comparative genomics study of 23 Aspergillus species from section Flavi.</title>
        <authorList>
            <consortium name="DOE Joint Genome Institute"/>
            <person name="Kjaerbolling I."/>
            <person name="Vesth T."/>
            <person name="Frisvad J.C."/>
            <person name="Nybo J.L."/>
            <person name="Theobald S."/>
            <person name="Kildgaard S."/>
            <person name="Isbrandt T."/>
            <person name="Kuo A."/>
            <person name="Sato A."/>
            <person name="Lyhne E.K."/>
            <person name="Kogle M.E."/>
            <person name="Wiebenga A."/>
            <person name="Kun R.S."/>
            <person name="Lubbers R.J."/>
            <person name="Makela M.R."/>
            <person name="Barry K."/>
            <person name="Chovatia M."/>
            <person name="Clum A."/>
            <person name="Daum C."/>
            <person name="Haridas S."/>
            <person name="He G."/>
            <person name="LaButti K."/>
            <person name="Lipzen A."/>
            <person name="Mondo S."/>
            <person name="Riley R."/>
            <person name="Salamov A."/>
            <person name="Simmons B.A."/>
            <person name="Magnuson J.K."/>
            <person name="Henrissat B."/>
            <person name="Mortensen U.H."/>
            <person name="Larsen T.O."/>
            <person name="Devries R.P."/>
            <person name="Grigoriev I.V."/>
            <person name="Machida M."/>
            <person name="Baker S.E."/>
            <person name="Andersen M.R."/>
        </authorList>
    </citation>
    <scope>NUCLEOTIDE SEQUENCE [LARGE SCALE GENOMIC DNA]</scope>
    <source>
        <strain evidence="2 3">CBS 117626</strain>
    </source>
</reference>
<protein>
    <recommendedName>
        <fullName evidence="1">Amidohydrolase-related domain-containing protein</fullName>
    </recommendedName>
</protein>
<evidence type="ECO:0000313" key="2">
    <source>
        <dbReference type="EMBL" id="KAE8160410.1"/>
    </source>
</evidence>
<evidence type="ECO:0000313" key="3">
    <source>
        <dbReference type="Proteomes" id="UP000326950"/>
    </source>
</evidence>
<dbReference type="Pfam" id="PF04909">
    <property type="entry name" value="Amidohydro_2"/>
    <property type="match status" value="1"/>
</dbReference>
<sequence length="139" mass="15392">MLYNGVFRRFPDIKFILAHCGGALPVLSGRLVLLGTEEWVPNPNDITRKEIEEQLGRLFVDTAATVKAGLQPALRMVGLENVVFGANCGMPCSTEQTMEEYRKDILDFETRNDIPRGTILANGWKLFPQAAARITANAV</sequence>
<dbReference type="OrthoDB" id="2832284at2759"/>
<organism evidence="2 3">
    <name type="scientific">Aspergillus tamarii</name>
    <dbReference type="NCBI Taxonomy" id="41984"/>
    <lineage>
        <taxon>Eukaryota</taxon>
        <taxon>Fungi</taxon>
        <taxon>Dikarya</taxon>
        <taxon>Ascomycota</taxon>
        <taxon>Pezizomycotina</taxon>
        <taxon>Eurotiomycetes</taxon>
        <taxon>Eurotiomycetidae</taxon>
        <taxon>Eurotiales</taxon>
        <taxon>Aspergillaceae</taxon>
        <taxon>Aspergillus</taxon>
        <taxon>Aspergillus subgen. Circumdati</taxon>
    </lineage>
</organism>
<dbReference type="InterPro" id="IPR032466">
    <property type="entry name" value="Metal_Hydrolase"/>
</dbReference>
<name>A0A5N6UPJ7_ASPTM</name>
<evidence type="ECO:0000259" key="1">
    <source>
        <dbReference type="Pfam" id="PF04909"/>
    </source>
</evidence>
<dbReference type="InterPro" id="IPR006680">
    <property type="entry name" value="Amidohydro-rel"/>
</dbReference>
<dbReference type="EMBL" id="ML738658">
    <property type="protein sequence ID" value="KAE8160410.1"/>
    <property type="molecule type" value="Genomic_DNA"/>
</dbReference>
<feature type="domain" description="Amidohydrolase-related" evidence="1">
    <location>
        <begin position="2"/>
        <end position="87"/>
    </location>
</feature>